<keyword evidence="4 10" id="KW-0732">Signal</keyword>
<dbReference type="GO" id="GO:0009897">
    <property type="term" value="C:external side of plasma membrane"/>
    <property type="evidence" value="ECO:0007669"/>
    <property type="project" value="TreeGrafter"/>
</dbReference>
<keyword evidence="7" id="KW-0325">Glycoprotein</keyword>
<comment type="subcellular location">
    <subcellularLocation>
        <location evidence="1">Apical cell membrane</location>
    </subcellularLocation>
</comment>
<name>A0A6J1V7Y3_9SAUR</name>
<dbReference type="PANTHER" id="PTHR22527">
    <property type="entry name" value="PLACENTA-EXPRESSED TRANSCRIPT 1 PROTEIN"/>
    <property type="match status" value="1"/>
</dbReference>
<evidence type="ECO:0000256" key="4">
    <source>
        <dbReference type="ARBA" id="ARBA00022729"/>
    </source>
</evidence>
<evidence type="ECO:0000256" key="7">
    <source>
        <dbReference type="ARBA" id="ARBA00023180"/>
    </source>
</evidence>
<feature type="signal peptide" evidence="10">
    <location>
        <begin position="1"/>
        <end position="23"/>
    </location>
</feature>
<protein>
    <recommendedName>
        <fullName evidence="2">Placenta-expressed transcript 1 protein</fullName>
    </recommendedName>
</protein>
<dbReference type="KEGG" id="nss:113420879"/>
<dbReference type="GO" id="GO:0035313">
    <property type="term" value="P:wound healing, spreading of epidermal cells"/>
    <property type="evidence" value="ECO:0007669"/>
    <property type="project" value="TreeGrafter"/>
</dbReference>
<dbReference type="Proteomes" id="UP000504612">
    <property type="component" value="Unplaced"/>
</dbReference>
<dbReference type="GeneID" id="113420879"/>
<evidence type="ECO:0000313" key="11">
    <source>
        <dbReference type="Proteomes" id="UP000504612"/>
    </source>
</evidence>
<reference evidence="12" key="1">
    <citation type="submission" date="2025-08" db="UniProtKB">
        <authorList>
            <consortium name="RefSeq"/>
        </authorList>
    </citation>
    <scope>IDENTIFICATION</scope>
</reference>
<keyword evidence="6" id="KW-0472">Membrane</keyword>
<comment type="function">
    <text evidence="8">Modulates leading keratinocyte migration and cellular adhesion to matrix proteins during a wound-healing response and promotes wound repair. May play a role during trichilemmal differentiation of the hair follicle.</text>
</comment>
<evidence type="ECO:0000256" key="2">
    <source>
        <dbReference type="ARBA" id="ARBA00014036"/>
    </source>
</evidence>
<dbReference type="InterPro" id="IPR026184">
    <property type="entry name" value="PLET1"/>
</dbReference>
<evidence type="ECO:0000256" key="1">
    <source>
        <dbReference type="ARBA" id="ARBA00004221"/>
    </source>
</evidence>
<evidence type="ECO:0000313" key="12">
    <source>
        <dbReference type="RefSeq" id="XP_026536793.1"/>
    </source>
</evidence>
<keyword evidence="5" id="KW-0221">Differentiation</keyword>
<dbReference type="AlphaFoldDB" id="A0A6J1V7Y3"/>
<keyword evidence="3" id="KW-1003">Cell membrane</keyword>
<dbReference type="GO" id="GO:0001953">
    <property type="term" value="P:negative regulation of cell-matrix adhesion"/>
    <property type="evidence" value="ECO:0007669"/>
    <property type="project" value="TreeGrafter"/>
</dbReference>
<evidence type="ECO:0000256" key="6">
    <source>
        <dbReference type="ARBA" id="ARBA00023136"/>
    </source>
</evidence>
<evidence type="ECO:0000256" key="8">
    <source>
        <dbReference type="ARBA" id="ARBA00024756"/>
    </source>
</evidence>
<accession>A0A6J1V7Y3</accession>
<gene>
    <name evidence="12" type="primary">LOC113420879</name>
</gene>
<evidence type="ECO:0000256" key="9">
    <source>
        <dbReference type="SAM" id="MobiDB-lite"/>
    </source>
</evidence>
<evidence type="ECO:0000256" key="3">
    <source>
        <dbReference type="ARBA" id="ARBA00022475"/>
    </source>
</evidence>
<feature type="compositionally biased region" description="Low complexity" evidence="9">
    <location>
        <begin position="149"/>
        <end position="162"/>
    </location>
</feature>
<feature type="chain" id="PRO_5026984821" description="Placenta-expressed transcript 1 protein" evidence="10">
    <location>
        <begin position="24"/>
        <end position="228"/>
    </location>
</feature>
<evidence type="ECO:0000256" key="5">
    <source>
        <dbReference type="ARBA" id="ARBA00022782"/>
    </source>
</evidence>
<sequence>MAWLKLTMPLFLLGALLVWPAFCQQPPCEVVRKMVPRGSFRLDVEPRDYTPNNVYTVSISGAENASSVILQTVPSDNSGEGLWEEEKRLVRCGPYETIVQKNISGSAIRTRWISSSNLNTGSAEIRAFVTFANGTTLLQTRTLAKGGVSSMSSSSVSRPTSSTGNPTLLSHPSDGHRHINSTSFHHNLAPSHPSIKGPHSSVSVTQASSCLLAMLQLLSISLGYKLLA</sequence>
<feature type="region of interest" description="Disordered" evidence="9">
    <location>
        <begin position="148"/>
        <end position="200"/>
    </location>
</feature>
<proteinExistence type="predicted"/>
<dbReference type="GO" id="GO:0030154">
    <property type="term" value="P:cell differentiation"/>
    <property type="evidence" value="ECO:0007669"/>
    <property type="project" value="UniProtKB-KW"/>
</dbReference>
<dbReference type="RefSeq" id="XP_026536793.1">
    <property type="nucleotide sequence ID" value="XM_026681008.1"/>
</dbReference>
<organism evidence="11 12">
    <name type="scientific">Notechis scutatus</name>
    <name type="common">mainland tiger snake</name>
    <dbReference type="NCBI Taxonomy" id="8663"/>
    <lineage>
        <taxon>Eukaryota</taxon>
        <taxon>Metazoa</taxon>
        <taxon>Chordata</taxon>
        <taxon>Craniata</taxon>
        <taxon>Vertebrata</taxon>
        <taxon>Euteleostomi</taxon>
        <taxon>Lepidosauria</taxon>
        <taxon>Squamata</taxon>
        <taxon>Bifurcata</taxon>
        <taxon>Unidentata</taxon>
        <taxon>Episquamata</taxon>
        <taxon>Toxicofera</taxon>
        <taxon>Serpentes</taxon>
        <taxon>Colubroidea</taxon>
        <taxon>Elapidae</taxon>
        <taxon>Hydrophiinae</taxon>
        <taxon>Notechis</taxon>
    </lineage>
</organism>
<keyword evidence="11" id="KW-1185">Reference proteome</keyword>
<evidence type="ECO:0000256" key="10">
    <source>
        <dbReference type="SAM" id="SignalP"/>
    </source>
</evidence>
<dbReference type="PANTHER" id="PTHR22527:SF2">
    <property type="entry name" value="PLACENTA-EXPRESSED TRANSCRIPT 1 PROTEIN"/>
    <property type="match status" value="1"/>
</dbReference>
<dbReference type="GO" id="GO:0030335">
    <property type="term" value="P:positive regulation of cell migration"/>
    <property type="evidence" value="ECO:0007669"/>
    <property type="project" value="TreeGrafter"/>
</dbReference>
<dbReference type="GO" id="GO:0016324">
    <property type="term" value="C:apical plasma membrane"/>
    <property type="evidence" value="ECO:0007669"/>
    <property type="project" value="UniProtKB-SubCell"/>
</dbReference>